<sequence length="478" mass="51569">MRISKVVHCMFSQFLRDENGNFIIITALSLVPLIVMAGGSLDVLRMTTTSQKLQSALDSATLAAASLTNAQDIETTINEYVAANLPDKKPYTTLDLSIDTQDNALNSRTIEISASVLLDTPFLGLVGMDTQTVSAQSVANQSAENVEIAMVLDISSSMNGSKLPALRDAAKGFVDIMLEGNNKDYTSINYVPFGGTVNIGDFYSQYVVDPDSDPSVIIDPNMSEYDIGQDVSYGKFAFSADAEGCIEYHDDDFGTYTDGIVSIPAIPTDSRSQVPEFTRWNTNNPWCPKDSSKVLLNTNNQSALESAIDAIELSDGTGMDIGALWGAKVLSGSMRGNLGGDFSDRPADFDDEETLKVAVIMTDGEITAQFRPTYDPGANSHINSGFERQTIYSKGGKNTSSTTEHRAVAYFKRSCDFMKQNGVQIYTIGFQISSGSTADSLLNYCASSPSNYYFVEGLNIDDAFDAIAASVNALRITG</sequence>
<evidence type="ECO:0000259" key="2">
    <source>
        <dbReference type="Pfam" id="PF13400"/>
    </source>
</evidence>
<dbReference type="Pfam" id="PF13400">
    <property type="entry name" value="Tad"/>
    <property type="match status" value="1"/>
</dbReference>
<feature type="domain" description="Putative Flp pilus-assembly TadG-like N-terminal" evidence="2">
    <location>
        <begin position="20"/>
        <end position="66"/>
    </location>
</feature>
<keyword evidence="4" id="KW-1185">Reference proteome</keyword>
<organism evidence="3 4">
    <name type="scientific">Roseibium hamelinense</name>
    <dbReference type="NCBI Taxonomy" id="150831"/>
    <lineage>
        <taxon>Bacteria</taxon>
        <taxon>Pseudomonadati</taxon>
        <taxon>Pseudomonadota</taxon>
        <taxon>Alphaproteobacteria</taxon>
        <taxon>Hyphomicrobiales</taxon>
        <taxon>Stappiaceae</taxon>
        <taxon>Roseibium</taxon>
    </lineage>
</organism>
<proteinExistence type="predicted"/>
<dbReference type="RefSeq" id="WP_145345505.1">
    <property type="nucleotide sequence ID" value="NZ_SMLY01000078.1"/>
</dbReference>
<dbReference type="EMBL" id="VLLF01000008">
    <property type="protein sequence ID" value="TWI82798.1"/>
    <property type="molecule type" value="Genomic_DNA"/>
</dbReference>
<reference evidence="3 4" key="1">
    <citation type="submission" date="2019-07" db="EMBL/GenBank/DDBJ databases">
        <title>Genomic Encyclopedia of Archaeal and Bacterial Type Strains, Phase II (KMG-II): from individual species to whole genera.</title>
        <authorList>
            <person name="Goeker M."/>
        </authorList>
    </citation>
    <scope>NUCLEOTIDE SEQUENCE [LARGE SCALE GENOMIC DNA]</scope>
    <source>
        <strain evidence="3 4">ATCC BAA-252</strain>
    </source>
</reference>
<evidence type="ECO:0000313" key="3">
    <source>
        <dbReference type="EMBL" id="TWI82798.1"/>
    </source>
</evidence>
<dbReference type="InterPro" id="IPR036465">
    <property type="entry name" value="vWFA_dom_sf"/>
</dbReference>
<dbReference type="InterPro" id="IPR028087">
    <property type="entry name" value="Tad_N"/>
</dbReference>
<name>A0A562SNN0_9HYPH</name>
<dbReference type="Proteomes" id="UP000320593">
    <property type="component" value="Unassembled WGS sequence"/>
</dbReference>
<feature type="transmembrane region" description="Helical" evidence="1">
    <location>
        <begin position="21"/>
        <end position="41"/>
    </location>
</feature>
<protein>
    <submittedName>
        <fullName evidence="3">Flp pilus assembly protein TadG</fullName>
    </submittedName>
</protein>
<accession>A0A562SNN0</accession>
<keyword evidence="1" id="KW-0812">Transmembrane</keyword>
<dbReference type="Gene3D" id="3.40.50.410">
    <property type="entry name" value="von Willebrand factor, type A domain"/>
    <property type="match status" value="1"/>
</dbReference>
<comment type="caution">
    <text evidence="3">The sequence shown here is derived from an EMBL/GenBank/DDBJ whole genome shotgun (WGS) entry which is preliminary data.</text>
</comment>
<keyword evidence="1" id="KW-1133">Transmembrane helix</keyword>
<evidence type="ECO:0000256" key="1">
    <source>
        <dbReference type="SAM" id="Phobius"/>
    </source>
</evidence>
<keyword evidence="1" id="KW-0472">Membrane</keyword>
<evidence type="ECO:0000313" key="4">
    <source>
        <dbReference type="Proteomes" id="UP000320593"/>
    </source>
</evidence>
<dbReference type="OrthoDB" id="7522752at2"/>
<dbReference type="SUPFAM" id="SSF53300">
    <property type="entry name" value="vWA-like"/>
    <property type="match status" value="1"/>
</dbReference>
<gene>
    <name evidence="3" type="ORF">JM93_03312</name>
</gene>
<dbReference type="AlphaFoldDB" id="A0A562SNN0"/>